<dbReference type="InterPro" id="IPR006015">
    <property type="entry name" value="Universal_stress_UspA"/>
</dbReference>
<dbReference type="SUPFAM" id="SSF52402">
    <property type="entry name" value="Adenine nucleotide alpha hydrolases-like"/>
    <property type="match status" value="2"/>
</dbReference>
<dbReference type="InterPro" id="IPR006016">
    <property type="entry name" value="UspA"/>
</dbReference>
<dbReference type="EMBL" id="RJKM01000001">
    <property type="protein sequence ID" value="ROP35601.1"/>
    <property type="molecule type" value="Genomic_DNA"/>
</dbReference>
<gene>
    <name evidence="3" type="ORF">EDD40_0835</name>
</gene>
<evidence type="ECO:0000313" key="4">
    <source>
        <dbReference type="Proteomes" id="UP000268727"/>
    </source>
</evidence>
<dbReference type="Gene3D" id="3.40.50.620">
    <property type="entry name" value="HUPs"/>
    <property type="match status" value="2"/>
</dbReference>
<dbReference type="RefSeq" id="WP_123741715.1">
    <property type="nucleotide sequence ID" value="NZ_RJKM01000001.1"/>
</dbReference>
<evidence type="ECO:0000313" key="3">
    <source>
        <dbReference type="EMBL" id="ROP35601.1"/>
    </source>
</evidence>
<dbReference type="InterPro" id="IPR014729">
    <property type="entry name" value="Rossmann-like_a/b/a_fold"/>
</dbReference>
<dbReference type="OrthoDB" id="3404132at2"/>
<proteinExistence type="inferred from homology"/>
<feature type="domain" description="UspA" evidence="2">
    <location>
        <begin position="173"/>
        <end position="316"/>
    </location>
</feature>
<comment type="similarity">
    <text evidence="1">Belongs to the universal stress protein A family.</text>
</comment>
<protein>
    <submittedName>
        <fullName evidence="3">Nucleotide-binding universal stress UspA family protein</fullName>
    </submittedName>
</protein>
<dbReference type="PRINTS" id="PR01438">
    <property type="entry name" value="UNVRSLSTRESS"/>
</dbReference>
<name>A0A3N1GZ70_9PSEU</name>
<reference evidence="3 4" key="1">
    <citation type="submission" date="2018-11" db="EMBL/GenBank/DDBJ databases">
        <title>Sequencing the genomes of 1000 actinobacteria strains.</title>
        <authorList>
            <person name="Klenk H.-P."/>
        </authorList>
    </citation>
    <scope>NUCLEOTIDE SEQUENCE [LARGE SCALE GENOMIC DNA]</scope>
    <source>
        <strain evidence="3 4">DSM 44231</strain>
    </source>
</reference>
<organism evidence="3 4">
    <name type="scientific">Saccharothrix texasensis</name>
    <dbReference type="NCBI Taxonomy" id="103734"/>
    <lineage>
        <taxon>Bacteria</taxon>
        <taxon>Bacillati</taxon>
        <taxon>Actinomycetota</taxon>
        <taxon>Actinomycetes</taxon>
        <taxon>Pseudonocardiales</taxon>
        <taxon>Pseudonocardiaceae</taxon>
        <taxon>Saccharothrix</taxon>
    </lineage>
</organism>
<comment type="caution">
    <text evidence="3">The sequence shown here is derived from an EMBL/GenBank/DDBJ whole genome shotgun (WGS) entry which is preliminary data.</text>
</comment>
<dbReference type="PANTHER" id="PTHR46553">
    <property type="entry name" value="ADENINE NUCLEOTIDE ALPHA HYDROLASES-LIKE SUPERFAMILY PROTEIN"/>
    <property type="match status" value="1"/>
</dbReference>
<sequence length="322" mass="33108">MTSPDVLRSPESAVGRGAVVVGFDGSGRSRQAARWAAREAASRGLRLLVVNVIRGPFPEVVVTPVSMPMPQLVGEKAVRAYTRDHLAELAAECAEIAPGLEVDTRAFDGHPAAVLAETGREAALLVVGSSGATGLARVFAGSVTVDLAHHFTGPLVVVRDSGEGTDDRTDDGRVVVGVDGSEPSDRAIAFAADHAARHGGSLVGVHATTGLPVDALTPGGAWGQGMGFELDVEQLEGAAETLIARSFEAPLARHPELRVERVVSPARPAQALVEAAEGAALLVVGSHGHGAVRRALLGSVSHAMLHHAPCPVAVVRGDGSER</sequence>
<dbReference type="PANTHER" id="PTHR46553:SF3">
    <property type="entry name" value="ADENINE NUCLEOTIDE ALPHA HYDROLASES-LIKE SUPERFAMILY PROTEIN"/>
    <property type="match status" value="1"/>
</dbReference>
<evidence type="ECO:0000259" key="2">
    <source>
        <dbReference type="Pfam" id="PF00582"/>
    </source>
</evidence>
<evidence type="ECO:0000256" key="1">
    <source>
        <dbReference type="ARBA" id="ARBA00008791"/>
    </source>
</evidence>
<keyword evidence="4" id="KW-1185">Reference proteome</keyword>
<accession>A0A3N1GZ70</accession>
<dbReference type="Pfam" id="PF00582">
    <property type="entry name" value="Usp"/>
    <property type="match status" value="2"/>
</dbReference>
<dbReference type="AlphaFoldDB" id="A0A3N1GZ70"/>
<dbReference type="Proteomes" id="UP000268727">
    <property type="component" value="Unassembled WGS sequence"/>
</dbReference>
<feature type="domain" description="UspA" evidence="2">
    <location>
        <begin position="19"/>
        <end position="159"/>
    </location>
</feature>